<keyword evidence="3" id="KW-1185">Reference proteome</keyword>
<keyword evidence="1" id="KW-0472">Membrane</keyword>
<dbReference type="AlphaFoldDB" id="A0A0Q3TBG5"/>
<organism evidence="2 3">
    <name type="scientific">Heyndrickxia shackletonii</name>
    <dbReference type="NCBI Taxonomy" id="157838"/>
    <lineage>
        <taxon>Bacteria</taxon>
        <taxon>Bacillati</taxon>
        <taxon>Bacillota</taxon>
        <taxon>Bacilli</taxon>
        <taxon>Bacillales</taxon>
        <taxon>Bacillaceae</taxon>
        <taxon>Heyndrickxia</taxon>
    </lineage>
</organism>
<dbReference type="EMBL" id="LJJC01000015">
    <property type="protein sequence ID" value="KQL50921.1"/>
    <property type="molecule type" value="Genomic_DNA"/>
</dbReference>
<evidence type="ECO:0000313" key="2">
    <source>
        <dbReference type="EMBL" id="KQL50921.1"/>
    </source>
</evidence>
<evidence type="ECO:0000313" key="3">
    <source>
        <dbReference type="Proteomes" id="UP000051888"/>
    </source>
</evidence>
<keyword evidence="1" id="KW-0812">Transmembrane</keyword>
<comment type="caution">
    <text evidence="2">The sequence shown here is derived from an EMBL/GenBank/DDBJ whole genome shotgun (WGS) entry which is preliminary data.</text>
</comment>
<protein>
    <submittedName>
        <fullName evidence="2">Uncharacterized protein</fullName>
    </submittedName>
</protein>
<reference evidence="2 3" key="1">
    <citation type="submission" date="2015-09" db="EMBL/GenBank/DDBJ databases">
        <title>Genome sequencing project for genomic taxonomy and phylogenomics of Bacillus-like bacteria.</title>
        <authorList>
            <person name="Liu B."/>
            <person name="Wang J."/>
            <person name="Zhu Y."/>
            <person name="Liu G."/>
            <person name="Chen Q."/>
            <person name="Chen Z."/>
            <person name="Lan J."/>
            <person name="Che J."/>
            <person name="Ge C."/>
            <person name="Shi H."/>
            <person name="Pan Z."/>
            <person name="Liu X."/>
        </authorList>
    </citation>
    <scope>NUCLEOTIDE SEQUENCE [LARGE SCALE GENOMIC DNA]</scope>
    <source>
        <strain evidence="2 3">LMG 18435</strain>
    </source>
</reference>
<accession>A0A0Q3TBG5</accession>
<feature type="transmembrane region" description="Helical" evidence="1">
    <location>
        <begin position="41"/>
        <end position="66"/>
    </location>
</feature>
<dbReference type="PATRIC" id="fig|157838.3.peg.5387"/>
<name>A0A0Q3TBG5_9BACI</name>
<dbReference type="OrthoDB" id="2631873at2"/>
<feature type="transmembrane region" description="Helical" evidence="1">
    <location>
        <begin position="6"/>
        <end position="29"/>
    </location>
</feature>
<sequence>MFYISLGLWILILTAELTILPLIGNEIIGRHHGVLKKVWEAIFSFGLLAGYFAVACSWAGVALYGWCMKRTENSFSTWFQNSGFYSGVWGFAGIVFTCCFFKTAYIVLPLTSGPAYLWTMWWGWKLFRKKI</sequence>
<gene>
    <name evidence="2" type="ORF">AN964_24480</name>
</gene>
<dbReference type="Proteomes" id="UP000051888">
    <property type="component" value="Unassembled WGS sequence"/>
</dbReference>
<proteinExistence type="predicted"/>
<evidence type="ECO:0000256" key="1">
    <source>
        <dbReference type="SAM" id="Phobius"/>
    </source>
</evidence>
<keyword evidence="1" id="KW-1133">Transmembrane helix</keyword>
<feature type="transmembrane region" description="Helical" evidence="1">
    <location>
        <begin position="86"/>
        <end position="108"/>
    </location>
</feature>